<sequence>MPVTDITKDLDNRMLTITADFAAPVDRVWELYADPRQLEKVWGPPSHPATFDAHELTVGSTTKYYMTGPEGEKYYGTWQLTDVDAPRSFAFEDRFADADYAPAEGMPVSYNTYAFEPTESGTRAVFTTTYDTAEALQQVLDMGVEEGATSAINQIDDFLAA</sequence>
<name>A0A917BR46_9MICO</name>
<reference evidence="3" key="1">
    <citation type="journal article" date="2014" name="Int. J. Syst. Evol. Microbiol.">
        <title>Complete genome sequence of Corynebacterium casei LMG S-19264T (=DSM 44701T), isolated from a smear-ripened cheese.</title>
        <authorList>
            <consortium name="US DOE Joint Genome Institute (JGI-PGF)"/>
            <person name="Walter F."/>
            <person name="Albersmeier A."/>
            <person name="Kalinowski J."/>
            <person name="Ruckert C."/>
        </authorList>
    </citation>
    <scope>NUCLEOTIDE SEQUENCE</scope>
    <source>
        <strain evidence="3">CGMCC 1.12160</strain>
    </source>
</reference>
<evidence type="ECO:0000313" key="4">
    <source>
        <dbReference type="Proteomes" id="UP000605670"/>
    </source>
</evidence>
<organism evidence="3 4">
    <name type="scientific">Ornithinimicrobium tianjinense</name>
    <dbReference type="NCBI Taxonomy" id="1195761"/>
    <lineage>
        <taxon>Bacteria</taxon>
        <taxon>Bacillati</taxon>
        <taxon>Actinomycetota</taxon>
        <taxon>Actinomycetes</taxon>
        <taxon>Micrococcales</taxon>
        <taxon>Ornithinimicrobiaceae</taxon>
        <taxon>Ornithinimicrobium</taxon>
    </lineage>
</organism>
<comment type="caution">
    <text evidence="3">The sequence shown here is derived from an EMBL/GenBank/DDBJ whole genome shotgun (WGS) entry which is preliminary data.</text>
</comment>
<dbReference type="Pfam" id="PF08327">
    <property type="entry name" value="AHSA1"/>
    <property type="match status" value="1"/>
</dbReference>
<evidence type="ECO:0000256" key="1">
    <source>
        <dbReference type="ARBA" id="ARBA00006817"/>
    </source>
</evidence>
<dbReference type="RefSeq" id="WP_188430605.1">
    <property type="nucleotide sequence ID" value="NZ_BAABKH010000003.1"/>
</dbReference>
<dbReference type="EMBL" id="BMEM01000003">
    <property type="protein sequence ID" value="GGF53337.1"/>
    <property type="molecule type" value="Genomic_DNA"/>
</dbReference>
<keyword evidence="4" id="KW-1185">Reference proteome</keyword>
<proteinExistence type="inferred from homology"/>
<protein>
    <submittedName>
        <fullName evidence="3">Activator of HSP90 ATPase</fullName>
    </submittedName>
</protein>
<reference evidence="3" key="2">
    <citation type="submission" date="2020-09" db="EMBL/GenBank/DDBJ databases">
        <authorList>
            <person name="Sun Q."/>
            <person name="Zhou Y."/>
        </authorList>
    </citation>
    <scope>NUCLEOTIDE SEQUENCE</scope>
    <source>
        <strain evidence="3">CGMCC 1.12160</strain>
    </source>
</reference>
<dbReference type="SUPFAM" id="SSF55961">
    <property type="entry name" value="Bet v1-like"/>
    <property type="match status" value="1"/>
</dbReference>
<evidence type="ECO:0000259" key="2">
    <source>
        <dbReference type="Pfam" id="PF08327"/>
    </source>
</evidence>
<comment type="similarity">
    <text evidence="1">Belongs to the AHA1 family.</text>
</comment>
<dbReference type="AlphaFoldDB" id="A0A917BR46"/>
<dbReference type="InterPro" id="IPR023393">
    <property type="entry name" value="START-like_dom_sf"/>
</dbReference>
<dbReference type="Proteomes" id="UP000605670">
    <property type="component" value="Unassembled WGS sequence"/>
</dbReference>
<dbReference type="CDD" id="cd07814">
    <property type="entry name" value="SRPBCC_CalC_Aha1-like"/>
    <property type="match status" value="1"/>
</dbReference>
<dbReference type="Gene3D" id="3.30.530.20">
    <property type="match status" value="1"/>
</dbReference>
<evidence type="ECO:0000313" key="3">
    <source>
        <dbReference type="EMBL" id="GGF53337.1"/>
    </source>
</evidence>
<accession>A0A917BR46</accession>
<gene>
    <name evidence="3" type="ORF">GCM10011366_21380</name>
</gene>
<feature type="domain" description="Activator of Hsp90 ATPase homologue 1/2-like C-terminal" evidence="2">
    <location>
        <begin position="23"/>
        <end position="159"/>
    </location>
</feature>
<dbReference type="InterPro" id="IPR013538">
    <property type="entry name" value="ASHA1/2-like_C"/>
</dbReference>